<gene>
    <name evidence="7" type="ORF">SXIM_52140</name>
</gene>
<feature type="transmembrane region" description="Helical" evidence="5">
    <location>
        <begin position="363"/>
        <end position="386"/>
    </location>
</feature>
<feature type="transmembrane region" description="Helical" evidence="5">
    <location>
        <begin position="255"/>
        <end position="275"/>
    </location>
</feature>
<sequence length="396" mass="40530">MTRASGARFVWSCLLLHAVCAHAISYGLRPAMSYALLEQGHQAVWLGVATAMFAAPPFLLALPAGRYCDRYGERPALVGGGIALVLSALVALAAPASLAAVLAATGLLGIGVLLAALGEQAWVMNQASPSRLDHSFGVLTFATSVGQLLGPLLLLLPRDGAAAPPTRLIAVAVLGVAVLTVLLSLAVPSAPRPPAAARAPGAAAGEHQGGGRVRDLLRVPGMGSALFASSMILSSVDILVAYLPLLAQERGLVPGWITLFLVVRAVGSMVSRILLGRLTTRFGRVRVLMAGCALAAGGLILLWLPVSPWVVAGLATCYGFTAGMVQPLTMSWVTLITPPGQRGLAASLRLVGNRLGQNAVPLLVAPLSLFGGAGVVFGVTGMLLLATVPSARRAPD</sequence>
<evidence type="ECO:0000259" key="6">
    <source>
        <dbReference type="PROSITE" id="PS50850"/>
    </source>
</evidence>
<dbReference type="InterPro" id="IPR036259">
    <property type="entry name" value="MFS_trans_sf"/>
</dbReference>
<dbReference type="Proteomes" id="UP000034034">
    <property type="component" value="Chromosome"/>
</dbReference>
<evidence type="ECO:0000256" key="1">
    <source>
        <dbReference type="ARBA" id="ARBA00004651"/>
    </source>
</evidence>
<dbReference type="STRING" id="408015.SXIM_52140"/>
<dbReference type="PROSITE" id="PS50850">
    <property type="entry name" value="MFS"/>
    <property type="match status" value="1"/>
</dbReference>
<dbReference type="Gene3D" id="1.20.1250.20">
    <property type="entry name" value="MFS general substrate transporter like domains"/>
    <property type="match status" value="2"/>
</dbReference>
<dbReference type="HOGENOM" id="CLU_053107_0_0_11"/>
<evidence type="ECO:0000256" key="4">
    <source>
        <dbReference type="ARBA" id="ARBA00023136"/>
    </source>
</evidence>
<dbReference type="PANTHER" id="PTHR23526">
    <property type="entry name" value="INTEGRAL MEMBRANE TRANSPORT PROTEIN-RELATED"/>
    <property type="match status" value="1"/>
</dbReference>
<name>A0A0F7G0P3_9ACTN</name>
<dbReference type="SUPFAM" id="SSF103473">
    <property type="entry name" value="MFS general substrate transporter"/>
    <property type="match status" value="1"/>
</dbReference>
<organism evidence="7 8">
    <name type="scientific">Streptomyces xiamenensis</name>
    <dbReference type="NCBI Taxonomy" id="408015"/>
    <lineage>
        <taxon>Bacteria</taxon>
        <taxon>Bacillati</taxon>
        <taxon>Actinomycetota</taxon>
        <taxon>Actinomycetes</taxon>
        <taxon>Kitasatosporales</taxon>
        <taxon>Streptomycetaceae</taxon>
        <taxon>Streptomyces</taxon>
    </lineage>
</organism>
<reference evidence="7" key="1">
    <citation type="submission" date="2019-08" db="EMBL/GenBank/DDBJ databases">
        <title>Complete genome sequence of a mangrove-derived Streptomyces xiamenensis.</title>
        <authorList>
            <person name="Xu J."/>
        </authorList>
    </citation>
    <scope>NUCLEOTIDE SEQUENCE</scope>
    <source>
        <strain evidence="7">318</strain>
    </source>
</reference>
<evidence type="ECO:0000313" key="7">
    <source>
        <dbReference type="EMBL" id="AKG46598.1"/>
    </source>
</evidence>
<dbReference type="PATRIC" id="fig|408015.6.peg.5277"/>
<proteinExistence type="predicted"/>
<dbReference type="RefSeq" id="WP_046725235.1">
    <property type="nucleotide sequence ID" value="NZ_CP009922.3"/>
</dbReference>
<dbReference type="GO" id="GO:0022857">
    <property type="term" value="F:transmembrane transporter activity"/>
    <property type="evidence" value="ECO:0007669"/>
    <property type="project" value="InterPro"/>
</dbReference>
<dbReference type="EMBL" id="CP009922">
    <property type="protein sequence ID" value="AKG46598.1"/>
    <property type="molecule type" value="Genomic_DNA"/>
</dbReference>
<evidence type="ECO:0000256" key="5">
    <source>
        <dbReference type="SAM" id="Phobius"/>
    </source>
</evidence>
<dbReference type="PANTHER" id="PTHR23526:SF4">
    <property type="entry name" value="INTEGRAL MEMBRANE TRANSPORT PROTEIN"/>
    <property type="match status" value="1"/>
</dbReference>
<evidence type="ECO:0000256" key="3">
    <source>
        <dbReference type="ARBA" id="ARBA00022989"/>
    </source>
</evidence>
<comment type="subcellular location">
    <subcellularLocation>
        <location evidence="1">Cell membrane</location>
        <topology evidence="1">Multi-pass membrane protein</topology>
    </subcellularLocation>
</comment>
<feature type="transmembrane region" description="Helical" evidence="5">
    <location>
        <begin position="222"/>
        <end position="243"/>
    </location>
</feature>
<feature type="transmembrane region" description="Helical" evidence="5">
    <location>
        <begin position="45"/>
        <end position="64"/>
    </location>
</feature>
<keyword evidence="3 5" id="KW-1133">Transmembrane helix</keyword>
<feature type="transmembrane region" description="Helical" evidence="5">
    <location>
        <begin position="136"/>
        <end position="156"/>
    </location>
</feature>
<dbReference type="InterPro" id="IPR011701">
    <property type="entry name" value="MFS"/>
</dbReference>
<dbReference type="GO" id="GO:0005886">
    <property type="term" value="C:plasma membrane"/>
    <property type="evidence" value="ECO:0007669"/>
    <property type="project" value="UniProtKB-SubCell"/>
</dbReference>
<protein>
    <submittedName>
        <fullName evidence="7">Major facilitator transporter</fullName>
    </submittedName>
</protein>
<dbReference type="Pfam" id="PF07690">
    <property type="entry name" value="MFS_1"/>
    <property type="match status" value="1"/>
</dbReference>
<evidence type="ECO:0000256" key="2">
    <source>
        <dbReference type="ARBA" id="ARBA00022692"/>
    </source>
</evidence>
<keyword evidence="8" id="KW-1185">Reference proteome</keyword>
<evidence type="ECO:0000313" key="8">
    <source>
        <dbReference type="Proteomes" id="UP000034034"/>
    </source>
</evidence>
<feature type="transmembrane region" description="Helical" evidence="5">
    <location>
        <begin position="76"/>
        <end position="94"/>
    </location>
</feature>
<dbReference type="AlphaFoldDB" id="A0A0F7G0P3"/>
<feature type="transmembrane region" description="Helical" evidence="5">
    <location>
        <begin position="287"/>
        <end position="306"/>
    </location>
</feature>
<keyword evidence="2 5" id="KW-0812">Transmembrane</keyword>
<accession>A0A0F7G0P3</accession>
<feature type="transmembrane region" description="Helical" evidence="5">
    <location>
        <begin position="100"/>
        <end position="124"/>
    </location>
</feature>
<keyword evidence="4 5" id="KW-0472">Membrane</keyword>
<feature type="transmembrane region" description="Helical" evidence="5">
    <location>
        <begin position="168"/>
        <end position="188"/>
    </location>
</feature>
<feature type="domain" description="Major facilitator superfamily (MFS) profile" evidence="6">
    <location>
        <begin position="1"/>
        <end position="396"/>
    </location>
</feature>
<dbReference type="InterPro" id="IPR020846">
    <property type="entry name" value="MFS_dom"/>
</dbReference>
<dbReference type="KEGG" id="sxi:SXIM_52140"/>
<dbReference type="InterPro" id="IPR052528">
    <property type="entry name" value="Sugar_transport-like"/>
</dbReference>